<dbReference type="OrthoDB" id="31092at2157"/>
<dbReference type="NCBIfam" id="NF010342">
    <property type="entry name" value="PRK13768.1-5"/>
    <property type="match status" value="1"/>
</dbReference>
<evidence type="ECO:0000256" key="3">
    <source>
        <dbReference type="ARBA" id="ARBA00022801"/>
    </source>
</evidence>
<reference evidence="6 7" key="1">
    <citation type="submission" date="2019-10" db="EMBL/GenBank/DDBJ databases">
        <title>Genome Sequences from Six Type Strain Members of the Archaeal Family Sulfolobaceae: Acidianus ambivalens, Acidianus infernus, Metallosphaera prunae, Stygiolobus azoricus, Sulfolobus metallicus, and Sulfurisphaera ohwakuensis.</title>
        <authorList>
            <person name="Counts J.A."/>
            <person name="Kelly R.M."/>
        </authorList>
    </citation>
    <scope>NUCLEOTIDE SEQUENCE [LARGE SCALE GENOMIC DNA]</scope>
    <source>
        <strain evidence="6 7">TA-1</strain>
    </source>
</reference>
<evidence type="ECO:0000256" key="1">
    <source>
        <dbReference type="ARBA" id="ARBA00005290"/>
    </source>
</evidence>
<keyword evidence="2" id="KW-0547">Nucleotide-binding</keyword>
<dbReference type="NCBIfam" id="NF010340">
    <property type="entry name" value="PRK13768.1-2"/>
    <property type="match status" value="1"/>
</dbReference>
<dbReference type="Gene3D" id="3.40.50.300">
    <property type="entry name" value="P-loop containing nucleotide triphosphate hydrolases"/>
    <property type="match status" value="1"/>
</dbReference>
<organism evidence="6 7">
    <name type="scientific">Sulfurisphaera ohwakuensis</name>
    <dbReference type="NCBI Taxonomy" id="69656"/>
    <lineage>
        <taxon>Archaea</taxon>
        <taxon>Thermoproteota</taxon>
        <taxon>Thermoprotei</taxon>
        <taxon>Sulfolobales</taxon>
        <taxon>Sulfolobaceae</taxon>
        <taxon>Sulfurisphaera</taxon>
    </lineage>
</organism>
<keyword evidence="3" id="KW-0378">Hydrolase</keyword>
<dbReference type="GO" id="GO:0003924">
    <property type="term" value="F:GTPase activity"/>
    <property type="evidence" value="ECO:0007669"/>
    <property type="project" value="TreeGrafter"/>
</dbReference>
<dbReference type="AlphaFoldDB" id="A0A650CG64"/>
<reference evidence="5 8" key="2">
    <citation type="submission" date="2020-08" db="EMBL/GenBank/DDBJ databases">
        <title>Genomic Encyclopedia of Type Strains, Phase IV (KMG-IV): sequencing the most valuable type-strain genomes for metagenomic binning, comparative biology and taxonomic classification.</title>
        <authorList>
            <person name="Goeker M."/>
        </authorList>
    </citation>
    <scope>NUCLEOTIDE SEQUENCE [LARGE SCALE GENOMIC DNA]</scope>
    <source>
        <strain evidence="5 8">DSM 12421</strain>
    </source>
</reference>
<evidence type="ECO:0000313" key="7">
    <source>
        <dbReference type="Proteomes" id="UP000427373"/>
    </source>
</evidence>
<dbReference type="Proteomes" id="UP000427373">
    <property type="component" value="Chromosome"/>
</dbReference>
<dbReference type="SUPFAM" id="SSF52540">
    <property type="entry name" value="P-loop containing nucleoside triphosphate hydrolases"/>
    <property type="match status" value="1"/>
</dbReference>
<dbReference type="InterPro" id="IPR004130">
    <property type="entry name" value="Gpn"/>
</dbReference>
<dbReference type="InterPro" id="IPR027417">
    <property type="entry name" value="P-loop_NTPase"/>
</dbReference>
<accession>A0A650CG64</accession>
<proteinExistence type="inferred from homology"/>
<dbReference type="KEGG" id="soh:D1869_06585"/>
<evidence type="ECO:0000313" key="5">
    <source>
        <dbReference type="EMBL" id="MBB5252696.1"/>
    </source>
</evidence>
<sequence length="254" mass="28404">MYFIFILGTAGSGKTTLVKSLQDYLLDNEMDTAIINLDPAVEQIPYKPDFDVRELVDAFEVMEKYGLGPNSSLIASIDLLLTKAKEIKEEVNRIEANYVIVDTPGQIELFAYRETGRILSSLISEGNKSASVFLMDSFLAKDARSYISLLLLSSSIKFRLVMPQVLTLSKADLLTPQELERIRNWIEEGSIIDDLGVIDEYSYELANTIIENLDNMPIPVSSITGEGLDELYAELQRIFAGGEDYLTEEPSPKL</sequence>
<evidence type="ECO:0000256" key="4">
    <source>
        <dbReference type="ARBA" id="ARBA00023134"/>
    </source>
</evidence>
<dbReference type="GO" id="GO:0005525">
    <property type="term" value="F:GTP binding"/>
    <property type="evidence" value="ECO:0007669"/>
    <property type="project" value="UniProtKB-KW"/>
</dbReference>
<name>A0A650CG64_SULOH</name>
<evidence type="ECO:0000313" key="6">
    <source>
        <dbReference type="EMBL" id="QGR16881.1"/>
    </source>
</evidence>
<keyword evidence="4" id="KW-0342">GTP-binding</keyword>
<dbReference type="RefSeq" id="WP_010978941.1">
    <property type="nucleotide sequence ID" value="NZ_AP031374.1"/>
</dbReference>
<evidence type="ECO:0000256" key="2">
    <source>
        <dbReference type="ARBA" id="ARBA00022741"/>
    </source>
</evidence>
<dbReference type="GeneID" id="1458910"/>
<keyword evidence="7" id="KW-1185">Reference proteome</keyword>
<comment type="similarity">
    <text evidence="1">Belongs to the GPN-loop GTPase family.</text>
</comment>
<dbReference type="PANTHER" id="PTHR21231:SF8">
    <property type="entry name" value="GPN-LOOP GTPASE 1"/>
    <property type="match status" value="1"/>
</dbReference>
<dbReference type="EMBL" id="CP045484">
    <property type="protein sequence ID" value="QGR16881.1"/>
    <property type="molecule type" value="Genomic_DNA"/>
</dbReference>
<dbReference type="Proteomes" id="UP000582213">
    <property type="component" value="Unassembled WGS sequence"/>
</dbReference>
<dbReference type="PANTHER" id="PTHR21231">
    <property type="entry name" value="XPA-BINDING PROTEIN 1-RELATED"/>
    <property type="match status" value="1"/>
</dbReference>
<protein>
    <submittedName>
        <fullName evidence="6">GTPase</fullName>
    </submittedName>
</protein>
<evidence type="ECO:0000313" key="8">
    <source>
        <dbReference type="Proteomes" id="UP000582213"/>
    </source>
</evidence>
<gene>
    <name evidence="6" type="ORF">D1869_06585</name>
    <name evidence="5" type="ORF">HNQ62_000414</name>
</gene>
<dbReference type="Pfam" id="PF03029">
    <property type="entry name" value="ATP_bind_1"/>
    <property type="match status" value="1"/>
</dbReference>
<dbReference type="EMBL" id="JACHFY010000001">
    <property type="protein sequence ID" value="MBB5252696.1"/>
    <property type="molecule type" value="Genomic_DNA"/>
</dbReference>